<evidence type="ECO:0000256" key="1">
    <source>
        <dbReference type="SAM" id="MobiDB-lite"/>
    </source>
</evidence>
<evidence type="ECO:0000313" key="2">
    <source>
        <dbReference type="Proteomes" id="UP000492821"/>
    </source>
</evidence>
<proteinExistence type="predicted"/>
<protein>
    <submittedName>
        <fullName evidence="3">ANK_REP_REGION domain-containing protein</fullName>
    </submittedName>
</protein>
<dbReference type="WBParaSite" id="Pan_g21928.t1">
    <property type="protein sequence ID" value="Pan_g21928.t1"/>
    <property type="gene ID" value="Pan_g21928"/>
</dbReference>
<dbReference type="Proteomes" id="UP000492821">
    <property type="component" value="Unassembled WGS sequence"/>
</dbReference>
<reference evidence="2" key="1">
    <citation type="journal article" date="2013" name="Genetics">
        <title>The draft genome and transcriptome of Panagrellus redivivus are shaped by the harsh demands of a free-living lifestyle.</title>
        <authorList>
            <person name="Srinivasan J."/>
            <person name="Dillman A.R."/>
            <person name="Macchietto M.G."/>
            <person name="Heikkinen L."/>
            <person name="Lakso M."/>
            <person name="Fracchia K.M."/>
            <person name="Antoshechkin I."/>
            <person name="Mortazavi A."/>
            <person name="Wong G."/>
            <person name="Sternberg P.W."/>
        </authorList>
    </citation>
    <scope>NUCLEOTIDE SEQUENCE [LARGE SCALE GENOMIC DNA]</scope>
    <source>
        <strain evidence="2">MT8872</strain>
    </source>
</reference>
<evidence type="ECO:0000313" key="3">
    <source>
        <dbReference type="WBParaSite" id="Pan_g21928.t1"/>
    </source>
</evidence>
<dbReference type="InterPro" id="IPR038212">
    <property type="entry name" value="TF_EnY2_sf"/>
</dbReference>
<organism evidence="2 3">
    <name type="scientific">Panagrellus redivivus</name>
    <name type="common">Microworm</name>
    <dbReference type="NCBI Taxonomy" id="6233"/>
    <lineage>
        <taxon>Eukaryota</taxon>
        <taxon>Metazoa</taxon>
        <taxon>Ecdysozoa</taxon>
        <taxon>Nematoda</taxon>
        <taxon>Chromadorea</taxon>
        <taxon>Rhabditida</taxon>
        <taxon>Tylenchina</taxon>
        <taxon>Panagrolaimomorpha</taxon>
        <taxon>Panagrolaimoidea</taxon>
        <taxon>Panagrolaimidae</taxon>
        <taxon>Panagrellus</taxon>
    </lineage>
</organism>
<dbReference type="AlphaFoldDB" id="A0A7E4ZWR2"/>
<name>A0A7E4ZWR2_PANRE</name>
<dbReference type="Gene3D" id="1.10.246.140">
    <property type="match status" value="1"/>
</dbReference>
<reference evidence="3" key="2">
    <citation type="submission" date="2020-10" db="UniProtKB">
        <authorList>
            <consortium name="WormBaseParasite"/>
        </authorList>
    </citation>
    <scope>IDENTIFICATION</scope>
</reference>
<keyword evidence="2" id="KW-1185">Reference proteome</keyword>
<sequence>MKTLLRRAGAWFRGESHSLCAGARECDKGNHFKELSQLPLSLSTYCEAVPTLALTLILSFPRVNSPQPPVARTAFALLPRSIHADCKSDTNGFCYYGYLGNYTMPGRRQQACYGKLQKASTSIITYPLGFAHGYELSTDIGIAMSWHPRAAKELIEQTAVEALSKDPIDRNVDIYVDQTLNQCLDDYELVPPNEKLPEDNVEMVPNGLVYKPLRPEDLDVDDDGEEDLSEDALHDVRCAFKAAANFQKKLRESQGLDTTDVSAMDGIPDLGDVDAALRHGGITNFQTIVAQIQLENKNWGKKMKKYCLQMVKDKMNAADEDTNFMEIMEDLTKYGLKIIPKKVAEAVEADVTKVLDGMLNTLPLKISRENAPAFGKEFSELMQHRLQELRQARAVSPEKPSKSSAGVQTEPYVPDIHIPRYTYFNYDSTPSCKSPFYAKDFAISSQPIDPVILTERLQDLVDQSNRDDLDARKAFDPDIGLRLSDDGYHDKLVKVIEECGHEHQEMFETVKLDPAKEYRIQTLFWKGIWYKFVLERVQKVVRGETTFKNWFVGCWKSGVIPKKRQGLAAKRPLTQAECDAINMPPPKLPYRRLVGNRDPGTKPWLVQNPKPDDSF</sequence>
<accession>A0A7E4ZWR2</accession>
<feature type="region of interest" description="Disordered" evidence="1">
    <location>
        <begin position="595"/>
        <end position="615"/>
    </location>
</feature>